<feature type="transmembrane region" description="Helical" evidence="8">
    <location>
        <begin position="299"/>
        <end position="317"/>
    </location>
</feature>
<keyword evidence="4 8" id="KW-0812">Transmembrane</keyword>
<evidence type="ECO:0000313" key="9">
    <source>
        <dbReference type="EMBL" id="TQJ04776.1"/>
    </source>
</evidence>
<sequence>MSTRRLPAEFRPGGLSRGRLSVGLLVAVALAVGVLAWLTGWRLGADAEVYRAGALTFLHGDPLYIAERLATLPSWVSLPFTYPPAAALLFVPLAALPPGLCWGLVTASSVLALTLVVRSCLRTGARRLPGAFAVAGLSLLALALEPVWKTLFLGQVNLLLMALVVLDVLVLCARGSRWSGVLVGVAAAVKLTPLIFLPHLLFTGRWRAALRGLGTFAGLQGLMFLLMPADAGRYWAEAASDPERVGAVHWIFNQSLNGMVSRATGLAPWSLGAAVGIAALLAVPAIWLVVRLHRRGETAAALLVTAFYALLASPVSWSHHWVWAVPLIVLLLTRGRTWWALAVTAFFASAVIMFVPNGGRAEFGWGPVAFVLGNAYVLAVVLGILGLAAREWHRDRALL</sequence>
<keyword evidence="6 8" id="KW-0472">Membrane</keyword>
<feature type="transmembrane region" description="Helical" evidence="8">
    <location>
        <begin position="266"/>
        <end position="287"/>
    </location>
</feature>
<evidence type="ECO:0000256" key="2">
    <source>
        <dbReference type="ARBA" id="ARBA00022475"/>
    </source>
</evidence>
<keyword evidence="3 9" id="KW-0808">Transferase</keyword>
<keyword evidence="5 8" id="KW-1133">Transmembrane helix</keyword>
<feature type="transmembrane region" description="Helical" evidence="8">
    <location>
        <begin position="85"/>
        <end position="116"/>
    </location>
</feature>
<evidence type="ECO:0000256" key="8">
    <source>
        <dbReference type="SAM" id="Phobius"/>
    </source>
</evidence>
<comment type="subcellular location">
    <subcellularLocation>
        <location evidence="1">Cell membrane</location>
        <topology evidence="1">Multi-pass membrane protein</topology>
    </subcellularLocation>
</comment>
<reference evidence="9 10" key="1">
    <citation type="submission" date="2019-06" db="EMBL/GenBank/DDBJ databases">
        <title>Sequencing the genomes of 1000 actinobacteria strains.</title>
        <authorList>
            <person name="Klenk H.-P."/>
        </authorList>
    </citation>
    <scope>NUCLEOTIDE SEQUENCE [LARGE SCALE GENOMIC DNA]</scope>
    <source>
        <strain evidence="9 10">DSM 45679</strain>
    </source>
</reference>
<dbReference type="EMBL" id="VFML01000001">
    <property type="protein sequence ID" value="TQJ04776.1"/>
    <property type="molecule type" value="Genomic_DNA"/>
</dbReference>
<comment type="similarity">
    <text evidence="7">Belongs to the glycosyltransferase 87 family.</text>
</comment>
<evidence type="ECO:0000256" key="4">
    <source>
        <dbReference type="ARBA" id="ARBA00022692"/>
    </source>
</evidence>
<dbReference type="OrthoDB" id="9774600at2"/>
<keyword evidence="2" id="KW-1003">Cell membrane</keyword>
<organism evidence="9 10">
    <name type="scientific">Amycolatopsis cihanbeyliensis</name>
    <dbReference type="NCBI Taxonomy" id="1128664"/>
    <lineage>
        <taxon>Bacteria</taxon>
        <taxon>Bacillati</taxon>
        <taxon>Actinomycetota</taxon>
        <taxon>Actinomycetes</taxon>
        <taxon>Pseudonocardiales</taxon>
        <taxon>Pseudonocardiaceae</taxon>
        <taxon>Amycolatopsis</taxon>
    </lineage>
</organism>
<feature type="transmembrane region" description="Helical" evidence="8">
    <location>
        <begin position="154"/>
        <end position="173"/>
    </location>
</feature>
<name>A0A542DNV3_AMYCI</name>
<protein>
    <submittedName>
        <fullName evidence="9">Alpha-1,2-mannosyltransferase</fullName>
    </submittedName>
</protein>
<evidence type="ECO:0000256" key="7">
    <source>
        <dbReference type="ARBA" id="ARBA00024033"/>
    </source>
</evidence>
<keyword evidence="9" id="KW-0328">Glycosyltransferase</keyword>
<accession>A0A542DNV3</accession>
<dbReference type="AlphaFoldDB" id="A0A542DNV3"/>
<feature type="transmembrane region" description="Helical" evidence="8">
    <location>
        <begin position="20"/>
        <end position="38"/>
    </location>
</feature>
<evidence type="ECO:0000256" key="6">
    <source>
        <dbReference type="ARBA" id="ARBA00023136"/>
    </source>
</evidence>
<evidence type="ECO:0000256" key="1">
    <source>
        <dbReference type="ARBA" id="ARBA00004651"/>
    </source>
</evidence>
<feature type="transmembrane region" description="Helical" evidence="8">
    <location>
        <begin position="368"/>
        <end position="389"/>
    </location>
</feature>
<dbReference type="RefSeq" id="WP_142000415.1">
    <property type="nucleotide sequence ID" value="NZ_VFML01000001.1"/>
</dbReference>
<dbReference type="InterPro" id="IPR018584">
    <property type="entry name" value="GT87"/>
</dbReference>
<comment type="caution">
    <text evidence="9">The sequence shown here is derived from an EMBL/GenBank/DDBJ whole genome shotgun (WGS) entry which is preliminary data.</text>
</comment>
<evidence type="ECO:0000256" key="3">
    <source>
        <dbReference type="ARBA" id="ARBA00022679"/>
    </source>
</evidence>
<feature type="transmembrane region" description="Helical" evidence="8">
    <location>
        <begin position="128"/>
        <end position="148"/>
    </location>
</feature>
<dbReference type="Proteomes" id="UP000320876">
    <property type="component" value="Unassembled WGS sequence"/>
</dbReference>
<proteinExistence type="inferred from homology"/>
<evidence type="ECO:0000313" key="10">
    <source>
        <dbReference type="Proteomes" id="UP000320876"/>
    </source>
</evidence>
<feature type="transmembrane region" description="Helical" evidence="8">
    <location>
        <begin position="338"/>
        <end position="356"/>
    </location>
</feature>
<gene>
    <name evidence="9" type="ORF">FB471_4585</name>
</gene>
<keyword evidence="10" id="KW-1185">Reference proteome</keyword>
<dbReference type="GO" id="GO:0016758">
    <property type="term" value="F:hexosyltransferase activity"/>
    <property type="evidence" value="ECO:0007669"/>
    <property type="project" value="InterPro"/>
</dbReference>
<dbReference type="GO" id="GO:0005886">
    <property type="term" value="C:plasma membrane"/>
    <property type="evidence" value="ECO:0007669"/>
    <property type="project" value="UniProtKB-SubCell"/>
</dbReference>
<evidence type="ECO:0000256" key="5">
    <source>
        <dbReference type="ARBA" id="ARBA00022989"/>
    </source>
</evidence>
<dbReference type="Pfam" id="PF09594">
    <property type="entry name" value="GT87"/>
    <property type="match status" value="1"/>
</dbReference>
<feature type="transmembrane region" description="Helical" evidence="8">
    <location>
        <begin position="180"/>
        <end position="202"/>
    </location>
</feature>